<keyword evidence="3" id="KW-1185">Reference proteome</keyword>
<protein>
    <submittedName>
        <fullName evidence="2">DUF4231 domain-containing protein</fullName>
    </submittedName>
</protein>
<keyword evidence="1" id="KW-0812">Transmembrane</keyword>
<sequence length="154" mass="18159">MEWRSMDQQEYVESRLENQINWYDHKSQNAQLKFKLLRGFEILAATCIPLIAGFGGEVVKVEFVLGVLGALIALSSSLERLNRYQERWTDYRTTCESLKHEKYLFLMGAEPYCDDNAYPLLAQRVESLISKENSRWWRYTKTQPEKINFEPSNH</sequence>
<evidence type="ECO:0000313" key="2">
    <source>
        <dbReference type="EMBL" id="TBW48510.1"/>
    </source>
</evidence>
<feature type="transmembrane region" description="Helical" evidence="1">
    <location>
        <begin position="61"/>
        <end position="78"/>
    </location>
</feature>
<dbReference type="InterPro" id="IPR025325">
    <property type="entry name" value="DUF4231"/>
</dbReference>
<reference evidence="2 3" key="1">
    <citation type="submission" date="2019-02" db="EMBL/GenBank/DDBJ databases">
        <title>Marinobacter halodurans sp. nov., a marine bacterium isolated from sea tidal flat.</title>
        <authorList>
            <person name="Yoo Y."/>
            <person name="Lee D.W."/>
            <person name="Kim B.S."/>
            <person name="Kim J.-J."/>
        </authorList>
    </citation>
    <scope>NUCLEOTIDE SEQUENCE [LARGE SCALE GENOMIC DNA]</scope>
    <source>
        <strain evidence="2 3">YJ-S3-2</strain>
    </source>
</reference>
<dbReference type="Pfam" id="PF14015">
    <property type="entry name" value="DUF4231"/>
    <property type="match status" value="1"/>
</dbReference>
<name>A0ABY1ZEI2_9GAMM</name>
<dbReference type="NCBIfam" id="NF033634">
    <property type="entry name" value="SLATT_1"/>
    <property type="match status" value="1"/>
</dbReference>
<proteinExistence type="predicted"/>
<feature type="transmembrane region" description="Helical" evidence="1">
    <location>
        <begin position="36"/>
        <end position="55"/>
    </location>
</feature>
<dbReference type="Proteomes" id="UP000313645">
    <property type="component" value="Unassembled WGS sequence"/>
</dbReference>
<keyword evidence="1" id="KW-0472">Membrane</keyword>
<keyword evidence="1" id="KW-1133">Transmembrane helix</keyword>
<comment type="caution">
    <text evidence="2">The sequence shown here is derived from an EMBL/GenBank/DDBJ whole genome shotgun (WGS) entry which is preliminary data.</text>
</comment>
<accession>A0ABY1ZEI2</accession>
<dbReference type="EMBL" id="SJDL01000048">
    <property type="protein sequence ID" value="TBW48510.1"/>
    <property type="molecule type" value="Genomic_DNA"/>
</dbReference>
<organism evidence="2 3">
    <name type="scientific">Marinobacter halodurans</name>
    <dbReference type="NCBI Taxonomy" id="2528979"/>
    <lineage>
        <taxon>Bacteria</taxon>
        <taxon>Pseudomonadati</taxon>
        <taxon>Pseudomonadota</taxon>
        <taxon>Gammaproteobacteria</taxon>
        <taxon>Pseudomonadales</taxon>
        <taxon>Marinobacteraceae</taxon>
        <taxon>Marinobacter</taxon>
    </lineage>
</organism>
<gene>
    <name evidence="2" type="ORF">EZI54_21170</name>
</gene>
<evidence type="ECO:0000313" key="3">
    <source>
        <dbReference type="Proteomes" id="UP000313645"/>
    </source>
</evidence>
<evidence type="ECO:0000256" key="1">
    <source>
        <dbReference type="SAM" id="Phobius"/>
    </source>
</evidence>